<accession>A0ABW3YKN1</accession>
<dbReference type="RefSeq" id="WP_377576550.1">
    <property type="nucleotide sequence ID" value="NZ_JBHTMP010000064.1"/>
</dbReference>
<gene>
    <name evidence="1" type="ORF">ACFQ4H_28295</name>
</gene>
<keyword evidence="2" id="KW-1185">Reference proteome</keyword>
<evidence type="ECO:0008006" key="3">
    <source>
        <dbReference type="Google" id="ProtNLM"/>
    </source>
</evidence>
<dbReference type="EMBL" id="JBHTMP010000064">
    <property type="protein sequence ID" value="MFD1324991.1"/>
    <property type="molecule type" value="Genomic_DNA"/>
</dbReference>
<dbReference type="InterPro" id="IPR029063">
    <property type="entry name" value="SAM-dependent_MTases_sf"/>
</dbReference>
<comment type="caution">
    <text evidence="1">The sequence shown here is derived from an EMBL/GenBank/DDBJ whole genome shotgun (WGS) entry which is preliminary data.</text>
</comment>
<proteinExistence type="predicted"/>
<sequence length="125" mass="13504">MLAPGGRIVLIGQDWEMVAIDSDDPGLTRTIVHARAELVTGPRTARRYRNLLLDAGFREVTVEVHTDVLTGVDGLSVLVGMADAVRSAGAVTEARVGGWAEEQQRRAHDDRLFLAVPVFVASATR</sequence>
<dbReference type="Proteomes" id="UP001597260">
    <property type="component" value="Unassembled WGS sequence"/>
</dbReference>
<evidence type="ECO:0000313" key="1">
    <source>
        <dbReference type="EMBL" id="MFD1324991.1"/>
    </source>
</evidence>
<organism evidence="1 2">
    <name type="scientific">Micromonospora sonneratiae</name>
    <dbReference type="NCBI Taxonomy" id="1184706"/>
    <lineage>
        <taxon>Bacteria</taxon>
        <taxon>Bacillati</taxon>
        <taxon>Actinomycetota</taxon>
        <taxon>Actinomycetes</taxon>
        <taxon>Micromonosporales</taxon>
        <taxon>Micromonosporaceae</taxon>
        <taxon>Micromonospora</taxon>
    </lineage>
</organism>
<evidence type="ECO:0000313" key="2">
    <source>
        <dbReference type="Proteomes" id="UP001597260"/>
    </source>
</evidence>
<reference evidence="2" key="1">
    <citation type="journal article" date="2019" name="Int. J. Syst. Evol. Microbiol.">
        <title>The Global Catalogue of Microorganisms (GCM) 10K type strain sequencing project: providing services to taxonomists for standard genome sequencing and annotation.</title>
        <authorList>
            <consortium name="The Broad Institute Genomics Platform"/>
            <consortium name="The Broad Institute Genome Sequencing Center for Infectious Disease"/>
            <person name="Wu L."/>
            <person name="Ma J."/>
        </authorList>
    </citation>
    <scope>NUCLEOTIDE SEQUENCE [LARGE SCALE GENOMIC DNA]</scope>
    <source>
        <strain evidence="2">JCM 31037</strain>
    </source>
</reference>
<protein>
    <recommendedName>
        <fullName evidence="3">Methyltransferase domain-containing protein</fullName>
    </recommendedName>
</protein>
<name>A0ABW3YKN1_9ACTN</name>
<dbReference type="SUPFAM" id="SSF53335">
    <property type="entry name" value="S-adenosyl-L-methionine-dependent methyltransferases"/>
    <property type="match status" value="1"/>
</dbReference>